<feature type="region of interest" description="Disordered" evidence="4">
    <location>
        <begin position="254"/>
        <end position="344"/>
    </location>
</feature>
<feature type="compositionally biased region" description="Low complexity" evidence="4">
    <location>
        <begin position="59"/>
        <end position="83"/>
    </location>
</feature>
<reference evidence="5" key="2">
    <citation type="submission" date="2023-06" db="EMBL/GenBank/DDBJ databases">
        <authorList>
            <consortium name="Lawrence Berkeley National Laboratory"/>
            <person name="Mondo S.J."/>
            <person name="Hensen N."/>
            <person name="Bonometti L."/>
            <person name="Westerberg I."/>
            <person name="Brannstrom I.O."/>
            <person name="Guillou S."/>
            <person name="Cros-Aarteil S."/>
            <person name="Calhoun S."/>
            <person name="Haridas S."/>
            <person name="Kuo A."/>
            <person name="Pangilinan J."/>
            <person name="Riley R."/>
            <person name="Labutti K."/>
            <person name="Andreopoulos B."/>
            <person name="Lipzen A."/>
            <person name="Chen C."/>
            <person name="Yanf M."/>
            <person name="Daum C."/>
            <person name="Ng V."/>
            <person name="Clum A."/>
            <person name="Steindorff A."/>
            <person name="Ohm R."/>
            <person name="Martin F."/>
            <person name="Silar P."/>
            <person name="Natvig D."/>
            <person name="Lalanne C."/>
            <person name="Gautier V."/>
            <person name="Ament-Velasquez S.L."/>
            <person name="Kruys A."/>
            <person name="Hutchinson M.I."/>
            <person name="Powell A.J."/>
            <person name="Barry K."/>
            <person name="Miller A.N."/>
            <person name="Grigoriev I.V."/>
            <person name="Debuchy R."/>
            <person name="Gladieux P."/>
            <person name="Thoren M.H."/>
            <person name="Johannesson H."/>
        </authorList>
    </citation>
    <scope>NUCLEOTIDE SEQUENCE</scope>
    <source>
        <strain evidence="5">PSN324</strain>
    </source>
</reference>
<name>A0AAV9HHM2_9PEZI</name>
<feature type="region of interest" description="Disordered" evidence="4">
    <location>
        <begin position="1"/>
        <end position="163"/>
    </location>
</feature>
<evidence type="ECO:0000256" key="2">
    <source>
        <dbReference type="ARBA" id="ARBA00019577"/>
    </source>
</evidence>
<dbReference type="EMBL" id="MU865066">
    <property type="protein sequence ID" value="KAK4458526.1"/>
    <property type="molecule type" value="Genomic_DNA"/>
</dbReference>
<feature type="compositionally biased region" description="Basic and acidic residues" evidence="4">
    <location>
        <begin position="289"/>
        <end position="321"/>
    </location>
</feature>
<dbReference type="GO" id="GO:0031083">
    <property type="term" value="C:BLOC-1 complex"/>
    <property type="evidence" value="ECO:0007669"/>
    <property type="project" value="InterPro"/>
</dbReference>
<evidence type="ECO:0000256" key="4">
    <source>
        <dbReference type="SAM" id="MobiDB-lite"/>
    </source>
</evidence>
<proteinExistence type="inferred from homology"/>
<accession>A0AAV9HHM2</accession>
<dbReference type="Proteomes" id="UP001321749">
    <property type="component" value="Unassembled WGS sequence"/>
</dbReference>
<evidence type="ECO:0000313" key="6">
    <source>
        <dbReference type="Proteomes" id="UP001321749"/>
    </source>
</evidence>
<evidence type="ECO:0000256" key="1">
    <source>
        <dbReference type="ARBA" id="ARBA00007133"/>
    </source>
</evidence>
<feature type="compositionally biased region" description="Basic and acidic residues" evidence="4">
    <location>
        <begin position="335"/>
        <end position="344"/>
    </location>
</feature>
<sequence>MSSTTSSTPAHRLLSRASSRAQPSAPSVTNTTATAASPSSSSISVSTSNVSRPPPPPAAASLFSTTATTTTTSASRSSSTAAAGVSFSSRTSTISTLLGSRAPSVPSVPPTTISTTTHSIPPSISSQTQSHAHTHFSIPGPSSSSAQQHHQQQQHQHQQGVAQARAAVLANLGNLMDRELTHRAALLHANNAAIQKQERDVQRAVQGLRKENDKLQKVVEQNQKKVKEIGNVQNWAEMLEREFVILEETLRMVREGGGSGDDDDDSGSWSGSEGSGSEGSGWDSEGDGDDNHDAREEGRRLEERRRDGDDGDIHMVDRSLEEAAGVALPPSPVEDDIRMDEGLI</sequence>
<dbReference type="AlphaFoldDB" id="A0AAV9HHM2"/>
<feature type="compositionally biased region" description="Low complexity" evidence="4">
    <location>
        <begin position="147"/>
        <end position="159"/>
    </location>
</feature>
<dbReference type="Pfam" id="PF06320">
    <property type="entry name" value="GCN5L1"/>
    <property type="match status" value="1"/>
</dbReference>
<feature type="compositionally biased region" description="Low complexity" evidence="4">
    <location>
        <begin position="110"/>
        <end position="131"/>
    </location>
</feature>
<reference evidence="5" key="1">
    <citation type="journal article" date="2023" name="Mol. Phylogenet. Evol.">
        <title>Genome-scale phylogeny and comparative genomics of the fungal order Sordariales.</title>
        <authorList>
            <person name="Hensen N."/>
            <person name="Bonometti L."/>
            <person name="Westerberg I."/>
            <person name="Brannstrom I.O."/>
            <person name="Guillou S."/>
            <person name="Cros-Aarteil S."/>
            <person name="Calhoun S."/>
            <person name="Haridas S."/>
            <person name="Kuo A."/>
            <person name="Mondo S."/>
            <person name="Pangilinan J."/>
            <person name="Riley R."/>
            <person name="LaButti K."/>
            <person name="Andreopoulos B."/>
            <person name="Lipzen A."/>
            <person name="Chen C."/>
            <person name="Yan M."/>
            <person name="Daum C."/>
            <person name="Ng V."/>
            <person name="Clum A."/>
            <person name="Steindorff A."/>
            <person name="Ohm R.A."/>
            <person name="Martin F."/>
            <person name="Silar P."/>
            <person name="Natvig D.O."/>
            <person name="Lalanne C."/>
            <person name="Gautier V."/>
            <person name="Ament-Velasquez S.L."/>
            <person name="Kruys A."/>
            <person name="Hutchinson M.I."/>
            <person name="Powell A.J."/>
            <person name="Barry K."/>
            <person name="Miller A.N."/>
            <person name="Grigoriev I.V."/>
            <person name="Debuchy R."/>
            <person name="Gladieux P."/>
            <person name="Hiltunen Thoren M."/>
            <person name="Johannesson H."/>
        </authorList>
    </citation>
    <scope>NUCLEOTIDE SEQUENCE</scope>
    <source>
        <strain evidence="5">PSN324</strain>
    </source>
</reference>
<keyword evidence="6" id="KW-1185">Reference proteome</keyword>
<dbReference type="PANTHER" id="PTHR13073:SF0">
    <property type="entry name" value="BIOGENESIS OF LYSOSOME-RELATED ORGANELLES COMPLEX 1 SUBUNIT 1"/>
    <property type="match status" value="1"/>
</dbReference>
<comment type="similarity">
    <text evidence="1">Belongs to the BLOC1S1 family.</text>
</comment>
<organism evidence="5 6">
    <name type="scientific">Cladorrhinum samala</name>
    <dbReference type="NCBI Taxonomy" id="585594"/>
    <lineage>
        <taxon>Eukaryota</taxon>
        <taxon>Fungi</taxon>
        <taxon>Dikarya</taxon>
        <taxon>Ascomycota</taxon>
        <taxon>Pezizomycotina</taxon>
        <taxon>Sordariomycetes</taxon>
        <taxon>Sordariomycetidae</taxon>
        <taxon>Sordariales</taxon>
        <taxon>Podosporaceae</taxon>
        <taxon>Cladorrhinum</taxon>
    </lineage>
</organism>
<feature type="compositionally biased region" description="Polar residues" evidence="4">
    <location>
        <begin position="86"/>
        <end position="98"/>
    </location>
</feature>
<protein>
    <recommendedName>
        <fullName evidence="2">Biogenesis of lysosome-related organelles complex 1 subunit 1</fullName>
    </recommendedName>
</protein>
<feature type="compositionally biased region" description="Low complexity" evidence="4">
    <location>
        <begin position="9"/>
        <end position="51"/>
    </location>
</feature>
<dbReference type="PANTHER" id="PTHR13073">
    <property type="entry name" value="BLOC-1 COMPLEX SUBUNIT 1"/>
    <property type="match status" value="1"/>
</dbReference>
<dbReference type="GO" id="GO:0016197">
    <property type="term" value="P:endosomal transport"/>
    <property type="evidence" value="ECO:0007669"/>
    <property type="project" value="TreeGrafter"/>
</dbReference>
<comment type="caution">
    <text evidence="5">The sequence shown here is derived from an EMBL/GenBank/DDBJ whole genome shotgun (WGS) entry which is preliminary data.</text>
</comment>
<keyword evidence="3" id="KW-0175">Coiled coil</keyword>
<evidence type="ECO:0000313" key="5">
    <source>
        <dbReference type="EMBL" id="KAK4458526.1"/>
    </source>
</evidence>
<dbReference type="InterPro" id="IPR009395">
    <property type="entry name" value="BLOC1S1"/>
</dbReference>
<feature type="coiled-coil region" evidence="3">
    <location>
        <begin position="191"/>
        <end position="228"/>
    </location>
</feature>
<evidence type="ECO:0000256" key="3">
    <source>
        <dbReference type="SAM" id="Coils"/>
    </source>
</evidence>
<gene>
    <name evidence="5" type="ORF">QBC42DRAFT_349569</name>
</gene>